<name>A0AAE3IKL3_9BACT</name>
<dbReference type="Proteomes" id="UP001209317">
    <property type="component" value="Unassembled WGS sequence"/>
</dbReference>
<dbReference type="EMBL" id="JAOTPL010000004">
    <property type="protein sequence ID" value="MCU7693820.1"/>
    <property type="molecule type" value="Genomic_DNA"/>
</dbReference>
<dbReference type="SUPFAM" id="SSF109854">
    <property type="entry name" value="DinB/YfiT-like putative metalloenzymes"/>
    <property type="match status" value="1"/>
</dbReference>
<gene>
    <name evidence="1" type="ORF">OD355_04730</name>
</gene>
<keyword evidence="2" id="KW-1185">Reference proteome</keyword>
<proteinExistence type="predicted"/>
<protein>
    <submittedName>
        <fullName evidence="1">ClbS/DfsB family four-helix bundle protein</fullName>
    </submittedName>
</protein>
<dbReference type="RefSeq" id="WP_263037306.1">
    <property type="nucleotide sequence ID" value="NZ_JAOTPL010000004.1"/>
</dbReference>
<dbReference type="PANTHER" id="PTHR40658:SF4">
    <property type="entry name" value="HYPOTHETICAL CYTOSOLIC PROTEIN"/>
    <property type="match status" value="1"/>
</dbReference>
<dbReference type="InterPro" id="IPR034660">
    <property type="entry name" value="DinB/YfiT-like"/>
</dbReference>
<dbReference type="Pfam" id="PF08020">
    <property type="entry name" value="DUF1706"/>
    <property type="match status" value="1"/>
</dbReference>
<dbReference type="Gene3D" id="1.20.120.450">
    <property type="entry name" value="dinb family like domain"/>
    <property type="match status" value="1"/>
</dbReference>
<evidence type="ECO:0000313" key="2">
    <source>
        <dbReference type="Proteomes" id="UP001209317"/>
    </source>
</evidence>
<accession>A0AAE3IKL3</accession>
<dbReference type="PANTHER" id="PTHR40658">
    <property type="match status" value="1"/>
</dbReference>
<dbReference type="InterPro" id="IPR012550">
    <property type="entry name" value="DUF1706"/>
</dbReference>
<dbReference type="AlphaFoldDB" id="A0AAE3IKL3"/>
<organism evidence="1 2">
    <name type="scientific">Haoranjiania flava</name>
    <dbReference type="NCBI Taxonomy" id="1856322"/>
    <lineage>
        <taxon>Bacteria</taxon>
        <taxon>Pseudomonadati</taxon>
        <taxon>Bacteroidota</taxon>
        <taxon>Chitinophagia</taxon>
        <taxon>Chitinophagales</taxon>
        <taxon>Chitinophagaceae</taxon>
        <taxon>Haoranjiania</taxon>
    </lineage>
</organism>
<evidence type="ECO:0000313" key="1">
    <source>
        <dbReference type="EMBL" id="MCU7693820.1"/>
    </source>
</evidence>
<sequence length="165" mass="19434">MSRPTNKEQLLNLSQGNYRRLTDFIDALPEKHSTKEFPAQYMNRNVRDVLAHLHHWHLLMLDWYKTGMAGQVPVMPAEGYSWKTLPELNKMVNEKYSREKLQDVRKMFDGSFLQLQQIIARHTDDELFTKKKYKWTGTTSLAAYLISATSSHYDWGLKLIKKCLK</sequence>
<reference evidence="1" key="1">
    <citation type="submission" date="2022-10" db="EMBL/GenBank/DDBJ databases">
        <authorList>
            <person name="Kim H.S."/>
            <person name="Kim J.-S."/>
            <person name="Suh M.K."/>
            <person name="Eom M.K."/>
            <person name="Lee J.-S."/>
        </authorList>
    </citation>
    <scope>NUCLEOTIDE SEQUENCE</scope>
    <source>
        <strain evidence="1">LIP-5</strain>
    </source>
</reference>
<comment type="caution">
    <text evidence="1">The sequence shown here is derived from an EMBL/GenBank/DDBJ whole genome shotgun (WGS) entry which is preliminary data.</text>
</comment>
<dbReference type="PIRSF" id="PIRSF031551">
    <property type="entry name" value="DUF1706"/>
    <property type="match status" value="1"/>
</dbReference>